<reference evidence="2 3" key="1">
    <citation type="journal article" date="2015" name="PLoS ONE">
        <title>Azotobacter Genomes: The Genome of Azotobacter chroococcum NCIMB 8003 (ATCC 4412).</title>
        <authorList>
            <person name="Robson R.L."/>
            <person name="Jones R."/>
            <person name="Robson R.M."/>
            <person name="Schwartz A."/>
            <person name="Richardson T.H."/>
        </authorList>
    </citation>
    <scope>NUCLEOTIDE SEQUENCE [LARGE SCALE GENOMIC DNA]</scope>
    <source>
        <strain evidence="2 3">NCIMB 8003</strain>
    </source>
</reference>
<keyword evidence="1" id="KW-1133">Transmembrane helix</keyword>
<evidence type="ECO:0000313" key="2">
    <source>
        <dbReference type="EMBL" id="AJE23267.1"/>
    </source>
</evidence>
<feature type="transmembrane region" description="Helical" evidence="1">
    <location>
        <begin position="395"/>
        <end position="418"/>
    </location>
</feature>
<sequence length="447" mass="49676">MRLRRLVGAARDGLLRRFGGGPWRIDRPLLVLIHRYVGLTMAGFLLVAGLTGSLLAWNGELEAAISPALFRAAPPGPDARPLDPLVLRARVQDLHPEAFVARTPLTVEPGRSMVFRLFALPDASGALPELPNDQIFVNPYTGEVLGARKWGDIAQGPENLMPFIYRLHYSLALGSVGSYLLGIVALLWTLDCFAGACLTFPARQRNRAPRTPGKGWLARWWPAWQVRWTGGSYKLNFDLHRAGGLWPWAMLFVLAWSSVAFNLSEVYDPVMKALFAHQPDAAERRSPASLPLEPDLDWFEARETGRRLMAREAQAQGFAVQWEDALTYDPRSGQYRYRVHSDRDLSQHWGGTQVSFDANSGALVHVWLPTGAASGDTLRSWFVSLHMAALWGVPFKLFVCVLGLAVAMLSVTGTLIWWRKRQGRVKMAGKRMAENPAVAHAARLDGQ</sequence>
<protein>
    <submittedName>
        <fullName evidence="2">PepSY-associated TM helix domain protein</fullName>
    </submittedName>
</protein>
<dbReference type="PANTHER" id="PTHR34219">
    <property type="entry name" value="IRON-REGULATED INNER MEMBRANE PROTEIN-RELATED"/>
    <property type="match status" value="1"/>
</dbReference>
<organism evidence="2 3">
    <name type="scientific">Azotobacter chroococcum NCIMB 8003</name>
    <dbReference type="NCBI Taxonomy" id="1328314"/>
    <lineage>
        <taxon>Bacteria</taxon>
        <taxon>Pseudomonadati</taxon>
        <taxon>Pseudomonadota</taxon>
        <taxon>Gammaproteobacteria</taxon>
        <taxon>Pseudomonadales</taxon>
        <taxon>Pseudomonadaceae</taxon>
        <taxon>Azotobacter</taxon>
    </lineage>
</organism>
<dbReference type="PANTHER" id="PTHR34219:SF5">
    <property type="entry name" value="BLR4505 PROTEIN"/>
    <property type="match status" value="1"/>
</dbReference>
<dbReference type="Proteomes" id="UP000068210">
    <property type="component" value="Chromosome"/>
</dbReference>
<dbReference type="EMBL" id="CP010415">
    <property type="protein sequence ID" value="AJE23267.1"/>
    <property type="molecule type" value="Genomic_DNA"/>
</dbReference>
<name>A0A0C4WWF2_9GAMM</name>
<keyword evidence="3" id="KW-1185">Reference proteome</keyword>
<dbReference type="KEGG" id="acx:Achr_38810"/>
<dbReference type="HOGENOM" id="CLU_031962_4_0_6"/>
<dbReference type="Pfam" id="PF03929">
    <property type="entry name" value="PepSY_TM"/>
    <property type="match status" value="1"/>
</dbReference>
<dbReference type="AlphaFoldDB" id="A0A0C4WWF2"/>
<evidence type="ECO:0000256" key="1">
    <source>
        <dbReference type="SAM" id="Phobius"/>
    </source>
</evidence>
<feature type="transmembrane region" description="Helical" evidence="1">
    <location>
        <begin position="36"/>
        <end position="57"/>
    </location>
</feature>
<feature type="transmembrane region" description="Helical" evidence="1">
    <location>
        <begin position="179"/>
        <end position="200"/>
    </location>
</feature>
<feature type="transmembrane region" description="Helical" evidence="1">
    <location>
        <begin position="245"/>
        <end position="264"/>
    </location>
</feature>
<gene>
    <name evidence="2" type="ORF">Achr_38810</name>
</gene>
<evidence type="ECO:0000313" key="3">
    <source>
        <dbReference type="Proteomes" id="UP000068210"/>
    </source>
</evidence>
<dbReference type="STRING" id="1328314.Achr_38810"/>
<proteinExistence type="predicted"/>
<dbReference type="InterPro" id="IPR005625">
    <property type="entry name" value="PepSY-ass_TM"/>
</dbReference>
<dbReference type="RefSeq" id="WP_082045522.1">
    <property type="nucleotide sequence ID" value="NZ_CP010415.1"/>
</dbReference>
<keyword evidence="1" id="KW-0472">Membrane</keyword>
<accession>A0A0C4WWF2</accession>
<keyword evidence="1" id="KW-0812">Transmembrane</keyword>